<dbReference type="OrthoDB" id="4760831at2759"/>
<name>A0A2J6R6V7_HYAVF</name>
<dbReference type="Proteomes" id="UP000235786">
    <property type="component" value="Unassembled WGS sequence"/>
</dbReference>
<dbReference type="AlphaFoldDB" id="A0A2J6R6V7"/>
<sequence length="225" mass="24217">MIDPARNLSYWAANTTDDSPSMPTGFVQTLLEKSRSDALLLYDSCCSADTAMTKTSVHGITELIAACGFESSTYTGPTSFTNALSEYLRTAYFAGRQFSVSELYSQILSKLRNAPGRTMEVTPVHCTLKSEKIGRHIMLGPPCSMYQLAAATAPDPTTVQNVIIVSFGLNDPAPDMQSWRNWILKAPAEAGQLLLARRAVGPCYVLTSPETDKGYGSAANSPSAS</sequence>
<evidence type="ECO:0000313" key="2">
    <source>
        <dbReference type="Proteomes" id="UP000235786"/>
    </source>
</evidence>
<protein>
    <submittedName>
        <fullName evidence="1">Uncharacterized protein</fullName>
    </submittedName>
</protein>
<proteinExistence type="predicted"/>
<keyword evidence="2" id="KW-1185">Reference proteome</keyword>
<accession>A0A2J6R6V7</accession>
<gene>
    <name evidence="1" type="ORF">L207DRAFT_138269</name>
</gene>
<evidence type="ECO:0000313" key="1">
    <source>
        <dbReference type="EMBL" id="PMD34254.1"/>
    </source>
</evidence>
<reference evidence="1 2" key="1">
    <citation type="submission" date="2016-04" db="EMBL/GenBank/DDBJ databases">
        <title>A degradative enzymes factory behind the ericoid mycorrhizal symbiosis.</title>
        <authorList>
            <consortium name="DOE Joint Genome Institute"/>
            <person name="Martino E."/>
            <person name="Morin E."/>
            <person name="Grelet G."/>
            <person name="Kuo A."/>
            <person name="Kohler A."/>
            <person name="Daghino S."/>
            <person name="Barry K."/>
            <person name="Choi C."/>
            <person name="Cichocki N."/>
            <person name="Clum A."/>
            <person name="Copeland A."/>
            <person name="Hainaut M."/>
            <person name="Haridas S."/>
            <person name="Labutti K."/>
            <person name="Lindquist E."/>
            <person name="Lipzen A."/>
            <person name="Khouja H.-R."/>
            <person name="Murat C."/>
            <person name="Ohm R."/>
            <person name="Olson A."/>
            <person name="Spatafora J."/>
            <person name="Veneault-Fourrey C."/>
            <person name="Henrissat B."/>
            <person name="Grigoriev I."/>
            <person name="Martin F."/>
            <person name="Perotto S."/>
        </authorList>
    </citation>
    <scope>NUCLEOTIDE SEQUENCE [LARGE SCALE GENOMIC DNA]</scope>
    <source>
        <strain evidence="1 2">F</strain>
    </source>
</reference>
<dbReference type="STRING" id="1149755.A0A2J6R6V7"/>
<organism evidence="1 2">
    <name type="scientific">Hyaloscypha variabilis (strain UAMH 11265 / GT02V1 / F)</name>
    <name type="common">Meliniomyces variabilis</name>
    <dbReference type="NCBI Taxonomy" id="1149755"/>
    <lineage>
        <taxon>Eukaryota</taxon>
        <taxon>Fungi</taxon>
        <taxon>Dikarya</taxon>
        <taxon>Ascomycota</taxon>
        <taxon>Pezizomycotina</taxon>
        <taxon>Leotiomycetes</taxon>
        <taxon>Helotiales</taxon>
        <taxon>Hyaloscyphaceae</taxon>
        <taxon>Hyaloscypha</taxon>
        <taxon>Hyaloscypha variabilis</taxon>
    </lineage>
</organism>
<dbReference type="EMBL" id="KZ613954">
    <property type="protein sequence ID" value="PMD34254.1"/>
    <property type="molecule type" value="Genomic_DNA"/>
</dbReference>